<reference evidence="1 2" key="1">
    <citation type="submission" date="2024-01" db="EMBL/GenBank/DDBJ databases">
        <authorList>
            <person name="Waweru B."/>
        </authorList>
    </citation>
    <scope>NUCLEOTIDE SEQUENCE [LARGE SCALE GENOMIC DNA]</scope>
</reference>
<dbReference type="AlphaFoldDB" id="A0AAV1QW64"/>
<feature type="non-terminal residue" evidence="1">
    <location>
        <position position="68"/>
    </location>
</feature>
<name>A0AAV1QW64_9ROSI</name>
<protein>
    <submittedName>
        <fullName evidence="1">Uncharacterized protein</fullName>
    </submittedName>
</protein>
<sequence>MVFSMLVRRSGGLGNVCVKHLAIHDSLGASGPYQSACQSTDPFSLVDKGAPLIPTFSGVSSISGFWPR</sequence>
<comment type="caution">
    <text evidence="1">The sequence shown here is derived from an EMBL/GenBank/DDBJ whole genome shotgun (WGS) entry which is preliminary data.</text>
</comment>
<dbReference type="Proteomes" id="UP001314170">
    <property type="component" value="Unassembled WGS sequence"/>
</dbReference>
<evidence type="ECO:0000313" key="2">
    <source>
        <dbReference type="Proteomes" id="UP001314170"/>
    </source>
</evidence>
<gene>
    <name evidence="1" type="ORF">DCAF_LOCUS1994</name>
</gene>
<accession>A0AAV1QW64</accession>
<organism evidence="1 2">
    <name type="scientific">Dovyalis caffra</name>
    <dbReference type="NCBI Taxonomy" id="77055"/>
    <lineage>
        <taxon>Eukaryota</taxon>
        <taxon>Viridiplantae</taxon>
        <taxon>Streptophyta</taxon>
        <taxon>Embryophyta</taxon>
        <taxon>Tracheophyta</taxon>
        <taxon>Spermatophyta</taxon>
        <taxon>Magnoliopsida</taxon>
        <taxon>eudicotyledons</taxon>
        <taxon>Gunneridae</taxon>
        <taxon>Pentapetalae</taxon>
        <taxon>rosids</taxon>
        <taxon>fabids</taxon>
        <taxon>Malpighiales</taxon>
        <taxon>Salicaceae</taxon>
        <taxon>Flacourtieae</taxon>
        <taxon>Dovyalis</taxon>
    </lineage>
</organism>
<dbReference type="EMBL" id="CAWUPB010000266">
    <property type="protein sequence ID" value="CAK7324354.1"/>
    <property type="molecule type" value="Genomic_DNA"/>
</dbReference>
<proteinExistence type="predicted"/>
<evidence type="ECO:0000313" key="1">
    <source>
        <dbReference type="EMBL" id="CAK7324354.1"/>
    </source>
</evidence>
<keyword evidence="2" id="KW-1185">Reference proteome</keyword>